<accession>A0A453C6K6</accession>
<organism evidence="1 2">
    <name type="scientific">Aegilops tauschii subsp. strangulata</name>
    <name type="common">Goatgrass</name>
    <dbReference type="NCBI Taxonomy" id="200361"/>
    <lineage>
        <taxon>Eukaryota</taxon>
        <taxon>Viridiplantae</taxon>
        <taxon>Streptophyta</taxon>
        <taxon>Embryophyta</taxon>
        <taxon>Tracheophyta</taxon>
        <taxon>Spermatophyta</taxon>
        <taxon>Magnoliopsida</taxon>
        <taxon>Liliopsida</taxon>
        <taxon>Poales</taxon>
        <taxon>Poaceae</taxon>
        <taxon>BOP clade</taxon>
        <taxon>Pooideae</taxon>
        <taxon>Triticodae</taxon>
        <taxon>Triticeae</taxon>
        <taxon>Triticinae</taxon>
        <taxon>Aegilops</taxon>
    </lineage>
</organism>
<reference evidence="1" key="3">
    <citation type="journal article" date="2017" name="Nature">
        <title>Genome sequence of the progenitor of the wheat D genome Aegilops tauschii.</title>
        <authorList>
            <person name="Luo M.C."/>
            <person name="Gu Y.Q."/>
            <person name="Puiu D."/>
            <person name="Wang H."/>
            <person name="Twardziok S.O."/>
            <person name="Deal K.R."/>
            <person name="Huo N."/>
            <person name="Zhu T."/>
            <person name="Wang L."/>
            <person name="Wang Y."/>
            <person name="McGuire P.E."/>
            <person name="Liu S."/>
            <person name="Long H."/>
            <person name="Ramasamy R.K."/>
            <person name="Rodriguez J.C."/>
            <person name="Van S.L."/>
            <person name="Yuan L."/>
            <person name="Wang Z."/>
            <person name="Xia Z."/>
            <person name="Xiao L."/>
            <person name="Anderson O.D."/>
            <person name="Ouyang S."/>
            <person name="Liang Y."/>
            <person name="Zimin A.V."/>
            <person name="Pertea G."/>
            <person name="Qi P."/>
            <person name="Bennetzen J.L."/>
            <person name="Dai X."/>
            <person name="Dawson M.W."/>
            <person name="Muller H.G."/>
            <person name="Kugler K."/>
            <person name="Rivarola-Duarte L."/>
            <person name="Spannagl M."/>
            <person name="Mayer K.F.X."/>
            <person name="Lu F.H."/>
            <person name="Bevan M.W."/>
            <person name="Leroy P."/>
            <person name="Li P."/>
            <person name="You F.M."/>
            <person name="Sun Q."/>
            <person name="Liu Z."/>
            <person name="Lyons E."/>
            <person name="Wicker T."/>
            <person name="Salzberg S.L."/>
            <person name="Devos K.M."/>
            <person name="Dvorak J."/>
        </authorList>
    </citation>
    <scope>NUCLEOTIDE SEQUENCE [LARGE SCALE GENOMIC DNA]</scope>
    <source>
        <strain evidence="1">cv. AL8/78</strain>
    </source>
</reference>
<name>A0A453C6K6_AEGTS</name>
<reference evidence="2" key="1">
    <citation type="journal article" date="2014" name="Science">
        <title>Ancient hybridizations among the ancestral genomes of bread wheat.</title>
        <authorList>
            <consortium name="International Wheat Genome Sequencing Consortium,"/>
            <person name="Marcussen T."/>
            <person name="Sandve S.R."/>
            <person name="Heier L."/>
            <person name="Spannagl M."/>
            <person name="Pfeifer M."/>
            <person name="Jakobsen K.S."/>
            <person name="Wulff B.B."/>
            <person name="Steuernagel B."/>
            <person name="Mayer K.F."/>
            <person name="Olsen O.A."/>
        </authorList>
    </citation>
    <scope>NUCLEOTIDE SEQUENCE [LARGE SCALE GENOMIC DNA]</scope>
    <source>
        <strain evidence="2">cv. AL8/78</strain>
    </source>
</reference>
<reference evidence="2" key="2">
    <citation type="journal article" date="2017" name="Nat. Plants">
        <title>The Aegilops tauschii genome reveals multiple impacts of transposons.</title>
        <authorList>
            <person name="Zhao G."/>
            <person name="Zou C."/>
            <person name="Li K."/>
            <person name="Wang K."/>
            <person name="Li T."/>
            <person name="Gao L."/>
            <person name="Zhang X."/>
            <person name="Wang H."/>
            <person name="Yang Z."/>
            <person name="Liu X."/>
            <person name="Jiang W."/>
            <person name="Mao L."/>
            <person name="Kong X."/>
            <person name="Jiao Y."/>
            <person name="Jia J."/>
        </authorList>
    </citation>
    <scope>NUCLEOTIDE SEQUENCE [LARGE SCALE GENOMIC DNA]</scope>
    <source>
        <strain evidence="2">cv. AL8/78</strain>
    </source>
</reference>
<protein>
    <submittedName>
        <fullName evidence="1">Uncharacterized protein</fullName>
    </submittedName>
</protein>
<dbReference type="AlphaFoldDB" id="A0A453C6K6"/>
<sequence>RLDTCICRRLISSYSNQSSLARTRAFPEFLSPLGS</sequence>
<dbReference type="EnsemblPlants" id="AET2Gv20746800.15">
    <property type="protein sequence ID" value="AET2Gv20746800.15"/>
    <property type="gene ID" value="AET2Gv20746800"/>
</dbReference>
<reference evidence="1" key="5">
    <citation type="journal article" date="2021" name="G3 (Bethesda)">
        <title>Aegilops tauschii genome assembly Aet v5.0 features greater sequence contiguity and improved annotation.</title>
        <authorList>
            <person name="Wang L."/>
            <person name="Zhu T."/>
            <person name="Rodriguez J.C."/>
            <person name="Deal K.R."/>
            <person name="Dubcovsky J."/>
            <person name="McGuire P.E."/>
            <person name="Lux T."/>
            <person name="Spannagl M."/>
            <person name="Mayer K.F.X."/>
            <person name="Baldrich P."/>
            <person name="Meyers B.C."/>
            <person name="Huo N."/>
            <person name="Gu Y.Q."/>
            <person name="Zhou H."/>
            <person name="Devos K.M."/>
            <person name="Bennetzen J.L."/>
            <person name="Unver T."/>
            <person name="Budak H."/>
            <person name="Gulick P.J."/>
            <person name="Galiba G."/>
            <person name="Kalapos B."/>
            <person name="Nelson D.R."/>
            <person name="Li P."/>
            <person name="You F.M."/>
            <person name="Luo M.C."/>
            <person name="Dvorak J."/>
        </authorList>
    </citation>
    <scope>NUCLEOTIDE SEQUENCE [LARGE SCALE GENOMIC DNA]</scope>
    <source>
        <strain evidence="1">cv. AL8/78</strain>
    </source>
</reference>
<evidence type="ECO:0000313" key="1">
    <source>
        <dbReference type="EnsemblPlants" id="AET2Gv20746800.15"/>
    </source>
</evidence>
<reference evidence="1" key="4">
    <citation type="submission" date="2019-03" db="UniProtKB">
        <authorList>
            <consortium name="EnsemblPlants"/>
        </authorList>
    </citation>
    <scope>IDENTIFICATION</scope>
</reference>
<dbReference type="Gramene" id="AET2Gv20746800.15">
    <property type="protein sequence ID" value="AET2Gv20746800.15"/>
    <property type="gene ID" value="AET2Gv20746800"/>
</dbReference>
<dbReference type="Proteomes" id="UP000015105">
    <property type="component" value="Chromosome 2D"/>
</dbReference>
<evidence type="ECO:0000313" key="2">
    <source>
        <dbReference type="Proteomes" id="UP000015105"/>
    </source>
</evidence>
<proteinExistence type="predicted"/>
<keyword evidence="2" id="KW-1185">Reference proteome</keyword>